<reference evidence="3" key="1">
    <citation type="submission" date="2016-09" db="EMBL/GenBank/DDBJ databases">
        <authorList>
            <person name="Jeantristanb JTB J.-T."/>
            <person name="Ricardo R."/>
        </authorList>
    </citation>
    <scope>NUCLEOTIDE SEQUENCE [LARGE SCALE GENOMIC DNA]</scope>
</reference>
<feature type="compositionally biased region" description="Polar residues" evidence="1">
    <location>
        <begin position="427"/>
        <end position="462"/>
    </location>
</feature>
<dbReference type="CDD" id="cd00043">
    <property type="entry name" value="CYCLIN_SF"/>
    <property type="match status" value="1"/>
</dbReference>
<feature type="compositionally biased region" description="Acidic residues" evidence="1">
    <location>
        <begin position="404"/>
        <end position="415"/>
    </location>
</feature>
<feature type="compositionally biased region" description="Acidic residues" evidence="1">
    <location>
        <begin position="386"/>
        <end position="397"/>
    </location>
</feature>
<feature type="region of interest" description="Disordered" evidence="1">
    <location>
        <begin position="579"/>
        <end position="600"/>
    </location>
</feature>
<feature type="region of interest" description="Disordered" evidence="1">
    <location>
        <begin position="647"/>
        <end position="703"/>
    </location>
</feature>
<dbReference type="AlphaFoldDB" id="A0A238F6W4"/>
<gene>
    <name evidence="2" type="ORF">BQ2448_5574</name>
</gene>
<dbReference type="SUPFAM" id="SSF47954">
    <property type="entry name" value="Cyclin-like"/>
    <property type="match status" value="1"/>
</dbReference>
<dbReference type="STRING" id="269621.A0A238F6W4"/>
<feature type="compositionally biased region" description="Acidic residues" evidence="1">
    <location>
        <begin position="740"/>
        <end position="750"/>
    </location>
</feature>
<accession>A0A238F6W4</accession>
<dbReference type="Gene3D" id="1.10.472.10">
    <property type="entry name" value="Cyclin-like"/>
    <property type="match status" value="1"/>
</dbReference>
<feature type="region of interest" description="Disordered" evidence="1">
    <location>
        <begin position="736"/>
        <end position="760"/>
    </location>
</feature>
<feature type="compositionally biased region" description="Low complexity" evidence="1">
    <location>
        <begin position="1"/>
        <end position="17"/>
    </location>
</feature>
<evidence type="ECO:0000256" key="1">
    <source>
        <dbReference type="SAM" id="MobiDB-lite"/>
    </source>
</evidence>
<dbReference type="EMBL" id="FMSP01000001">
    <property type="protein sequence ID" value="SCV66928.1"/>
    <property type="molecule type" value="Genomic_DNA"/>
</dbReference>
<protein>
    <submittedName>
        <fullName evidence="2">BQ2448_5574 protein</fullName>
    </submittedName>
</protein>
<dbReference type="Proteomes" id="UP000198372">
    <property type="component" value="Unassembled WGS sequence"/>
</dbReference>
<name>A0A238F6W4_9BASI</name>
<feature type="region of interest" description="Disordered" evidence="1">
    <location>
        <begin position="493"/>
        <end position="532"/>
    </location>
</feature>
<dbReference type="InterPro" id="IPR036915">
    <property type="entry name" value="Cyclin-like_sf"/>
</dbReference>
<dbReference type="OrthoDB" id="2527864at2759"/>
<feature type="compositionally biased region" description="Low complexity" evidence="1">
    <location>
        <begin position="493"/>
        <end position="526"/>
    </location>
</feature>
<evidence type="ECO:0000313" key="3">
    <source>
        <dbReference type="Proteomes" id="UP000198372"/>
    </source>
</evidence>
<evidence type="ECO:0000313" key="2">
    <source>
        <dbReference type="EMBL" id="SCV66928.1"/>
    </source>
</evidence>
<sequence>MPPSPSVLQPSPSVLQPYPSVRASTAPPHIHEYEHDQVLGIDACIHCGDVSESSNSTQLHILGRTAEDELVEKGRIYLSNITGYVGEKPMLKGQTVKGLGADKRAYHEKKMNDTKHFIRTVLSHFEMFGLYPRVKGLFTQAKQVKKFWWGRKAKMIAVACIYIAAKEVKRSLRVVDLCNVLDIDYHQLTRLQNNLKIWLNLKISTHEPVIFLEAHLVHLSTLVQASKTSTELPQNLSGGRWTLSTLNQLRQVDWIKVRSLATGLLDFLTDLELTALRSPEHVACAIVIIAIEASLRTRLKCSKEIMTDLTKRVGISNKVVLTRMREVYLALTDYAKRLPWQVELGQGKVGDAVPFVEDVVKYRKMLMDKEPKVVLKEYEGDHSGGEEDGGVGPEEDTTEHSHEGEEEDSDLDDLAPDPLAPPKPKPSQNRCLSSTSDLHSRTQGSVTTASSDRETTFSTSQSHARRYLPPHARTPRAPSRKQFNTLEAATQSLVQTLSTPTTTTTEPSDSNSTSSLVPTSTSTPKSNALSLRPYAPHHNASIRLRHLILSSSEAVLHSPSTQRLIQRSLLSPGYFQDLPQFLEEDPDSTSETSETDGMRDKTTRLDKLLWVKEEADIKDEELFEEGELEAFLRGGEEVEKMRNTKWYREMPDGSGRGEGEEKNEGAGGKEEKNGLGSLIEATNDGRRTSPRKKRKLRSEAESQFELVETESDFFTMRSRKKSKLDLVDQTVLEKLLHDEEDREGSEDGSDEMGGQSRFDQVERALMWQKAVGNVR</sequence>
<feature type="region of interest" description="Disordered" evidence="1">
    <location>
        <begin position="1"/>
        <end position="25"/>
    </location>
</feature>
<keyword evidence="3" id="KW-1185">Reference proteome</keyword>
<feature type="region of interest" description="Disordered" evidence="1">
    <location>
        <begin position="379"/>
        <end position="480"/>
    </location>
</feature>
<feature type="compositionally biased region" description="Basic and acidic residues" evidence="1">
    <location>
        <begin position="647"/>
        <end position="673"/>
    </location>
</feature>
<proteinExistence type="predicted"/>
<organism evidence="2 3">
    <name type="scientific">Microbotryum intermedium</name>
    <dbReference type="NCBI Taxonomy" id="269621"/>
    <lineage>
        <taxon>Eukaryota</taxon>
        <taxon>Fungi</taxon>
        <taxon>Dikarya</taxon>
        <taxon>Basidiomycota</taxon>
        <taxon>Pucciniomycotina</taxon>
        <taxon>Microbotryomycetes</taxon>
        <taxon>Microbotryales</taxon>
        <taxon>Microbotryaceae</taxon>
        <taxon>Microbotryum</taxon>
    </lineage>
</organism>